<keyword evidence="2" id="KW-1185">Reference proteome</keyword>
<evidence type="ECO:0000313" key="2">
    <source>
        <dbReference type="Proteomes" id="UP000482960"/>
    </source>
</evidence>
<evidence type="ECO:0000313" key="1">
    <source>
        <dbReference type="EMBL" id="GFJ87019.1"/>
    </source>
</evidence>
<gene>
    <name evidence="1" type="ORF">Prum_006610</name>
</gene>
<protein>
    <submittedName>
        <fullName evidence="1">Short-chain dehydrogenase</fullName>
    </submittedName>
</protein>
<reference evidence="1 2" key="1">
    <citation type="submission" date="2020-03" db="EMBL/GenBank/DDBJ databases">
        <title>Whole genome shotgun sequence of Phytohabitans rumicis NBRC 108638.</title>
        <authorList>
            <person name="Komaki H."/>
            <person name="Tamura T."/>
        </authorList>
    </citation>
    <scope>NUCLEOTIDE SEQUENCE [LARGE SCALE GENOMIC DNA]</scope>
    <source>
        <strain evidence="1 2">NBRC 108638</strain>
    </source>
</reference>
<organism evidence="1 2">
    <name type="scientific">Phytohabitans rumicis</name>
    <dbReference type="NCBI Taxonomy" id="1076125"/>
    <lineage>
        <taxon>Bacteria</taxon>
        <taxon>Bacillati</taxon>
        <taxon>Actinomycetota</taxon>
        <taxon>Actinomycetes</taxon>
        <taxon>Micromonosporales</taxon>
        <taxon>Micromonosporaceae</taxon>
    </lineage>
</organism>
<dbReference type="PANTHER" id="PTHR43431">
    <property type="entry name" value="OXIDOREDUCTASE, SHORT CHAIN DEHYDROGENASE/REDUCTASE FAMILY (AFU_ORTHOLOGUE AFUA_5G14000)"/>
    <property type="match status" value="1"/>
</dbReference>
<comment type="caution">
    <text evidence="1">The sequence shown here is derived from an EMBL/GenBank/DDBJ whole genome shotgun (WGS) entry which is preliminary data.</text>
</comment>
<dbReference type="Proteomes" id="UP000482960">
    <property type="component" value="Unassembled WGS sequence"/>
</dbReference>
<dbReference type="AlphaFoldDB" id="A0A6V8KXI2"/>
<dbReference type="EMBL" id="BLPG01000001">
    <property type="protein sequence ID" value="GFJ87019.1"/>
    <property type="molecule type" value="Genomic_DNA"/>
</dbReference>
<dbReference type="Pfam" id="PF00106">
    <property type="entry name" value="adh_short"/>
    <property type="match status" value="1"/>
</dbReference>
<dbReference type="PANTHER" id="PTHR43431:SF7">
    <property type="entry name" value="OXIDOREDUCTASE, SHORT CHAIN DEHYDROGENASE_REDUCTASE FAMILY (AFU_ORTHOLOGUE AFUA_5G14000)"/>
    <property type="match status" value="1"/>
</dbReference>
<dbReference type="InterPro" id="IPR036291">
    <property type="entry name" value="NAD(P)-bd_dom_sf"/>
</dbReference>
<name>A0A6V8KXI2_9ACTN</name>
<sequence length="222" mass="22767">MPTIAIVGAGPGLGASIAKTFGGHGFQVALIARSKDKLEALAAELGESGISAAGFPADVSDRLALSTALGNAAAQFGTIDVLEFSPYGGLVPVYPQEMTVDNLRPQIEESLYGAVTAVNAVLPAMIEAGTGTLLFTTGGGAINPYPMLATTNAAHAALRNWVFNLNGVLADKGIHAANVAINVFIGAQPPSEGIPYAAPDDLAQIYWNLHVDRDQAEVVVTG</sequence>
<dbReference type="SUPFAM" id="SSF51735">
    <property type="entry name" value="NAD(P)-binding Rossmann-fold domains"/>
    <property type="match status" value="1"/>
</dbReference>
<accession>A0A6V8KXI2</accession>
<dbReference type="Gene3D" id="3.40.50.720">
    <property type="entry name" value="NAD(P)-binding Rossmann-like Domain"/>
    <property type="match status" value="1"/>
</dbReference>
<proteinExistence type="predicted"/>
<reference evidence="1 2" key="2">
    <citation type="submission" date="2020-03" db="EMBL/GenBank/DDBJ databases">
        <authorList>
            <person name="Ichikawa N."/>
            <person name="Kimura A."/>
            <person name="Kitahashi Y."/>
            <person name="Uohara A."/>
        </authorList>
    </citation>
    <scope>NUCLEOTIDE SEQUENCE [LARGE SCALE GENOMIC DNA]</scope>
    <source>
        <strain evidence="1 2">NBRC 108638</strain>
    </source>
</reference>
<dbReference type="RefSeq" id="WP_173073792.1">
    <property type="nucleotide sequence ID" value="NZ_BAABJB010000031.1"/>
</dbReference>
<dbReference type="InterPro" id="IPR002347">
    <property type="entry name" value="SDR_fam"/>
</dbReference>